<dbReference type="EMBL" id="JAFIMR010000028">
    <property type="protein sequence ID" value="KAI1861800.1"/>
    <property type="molecule type" value="Genomic_DNA"/>
</dbReference>
<keyword evidence="2" id="KW-1185">Reference proteome</keyword>
<dbReference type="Proteomes" id="UP000829685">
    <property type="component" value="Unassembled WGS sequence"/>
</dbReference>
<dbReference type="AlphaFoldDB" id="A0A9Q0AJA4"/>
<evidence type="ECO:0000313" key="1">
    <source>
        <dbReference type="EMBL" id="KAI1861800.1"/>
    </source>
</evidence>
<comment type="caution">
    <text evidence="1">The sequence shown here is derived from an EMBL/GenBank/DDBJ whole genome shotgun (WGS) entry which is preliminary data.</text>
</comment>
<protein>
    <submittedName>
        <fullName evidence="1">Uncharacterized protein</fullName>
    </submittedName>
</protein>
<sequence>MTSEDRHQPLTPGREFWINTPHRIPFCIFYDENDDKGSIVATMQSSGCISTARFDLPLCPSADPQYSVRHRKDCVCLINGLQVQLNPPSEFETHRRRLLAAGRTDLSGSYAVLLALWIGIDVGEWDEGLTMGGGQEAEEEKKGE</sequence>
<organism evidence="1 2">
    <name type="scientific">Neoarthrinium moseri</name>
    <dbReference type="NCBI Taxonomy" id="1658444"/>
    <lineage>
        <taxon>Eukaryota</taxon>
        <taxon>Fungi</taxon>
        <taxon>Dikarya</taxon>
        <taxon>Ascomycota</taxon>
        <taxon>Pezizomycotina</taxon>
        <taxon>Sordariomycetes</taxon>
        <taxon>Xylariomycetidae</taxon>
        <taxon>Amphisphaeriales</taxon>
        <taxon>Apiosporaceae</taxon>
        <taxon>Neoarthrinium</taxon>
    </lineage>
</organism>
<reference evidence="1" key="1">
    <citation type="submission" date="2021-03" db="EMBL/GenBank/DDBJ databases">
        <title>Revisited historic fungal species revealed as producer of novel bioactive compounds through whole genome sequencing and comparative genomics.</title>
        <authorList>
            <person name="Vignolle G.A."/>
            <person name="Hochenegger N."/>
            <person name="Mach R.L."/>
            <person name="Mach-Aigner A.R."/>
            <person name="Javad Rahimi M."/>
            <person name="Salim K.A."/>
            <person name="Chan C.M."/>
            <person name="Lim L.B.L."/>
            <person name="Cai F."/>
            <person name="Druzhinina I.S."/>
            <person name="U'Ren J.M."/>
            <person name="Derntl C."/>
        </authorList>
    </citation>
    <scope>NUCLEOTIDE SEQUENCE</scope>
    <source>
        <strain evidence="1">TUCIM 5799</strain>
    </source>
</reference>
<name>A0A9Q0AJA4_9PEZI</name>
<evidence type="ECO:0000313" key="2">
    <source>
        <dbReference type="Proteomes" id="UP000829685"/>
    </source>
</evidence>
<accession>A0A9Q0AJA4</accession>
<proteinExistence type="predicted"/>
<gene>
    <name evidence="1" type="ORF">JX265_009303</name>
</gene>